<sequence>MDRDSLEPRDPYHMHGNQEDIDSVESMDPYHAYGNQEDMPDEVTSSMPSQGNPTPNGPRNNDPNTDFGVYLSSSHDNLHTNQGGSSSISPTMRGQEPWLYVESQLPEIQLRGGRETPVQDSMSDPRPAPLPYIGTDRLPQSRSFNQREYYRDSQRGTVYQLSWDNIVQEGISSDAGHTQSFSEYDDGGGYKQQLPEQEHNMSNQYHTSGFEVAPSIEVPENEPQYFVEQGFEDQQELPADSIGATQSPSALVCTERYSRAGSTVSRNQDHSVRCEFCGKLLYGPHADGNLKRHQKSLECNSSEKRREWPCDQCHKVYQRSDGLLVHKRKRHGHPPAERRVKETTGYS</sequence>
<evidence type="ECO:0000313" key="1">
    <source>
        <dbReference type="EMBL" id="KAF2465043.1"/>
    </source>
</evidence>
<organism evidence="1 2">
    <name type="scientific">Lindgomyces ingoldianus</name>
    <dbReference type="NCBI Taxonomy" id="673940"/>
    <lineage>
        <taxon>Eukaryota</taxon>
        <taxon>Fungi</taxon>
        <taxon>Dikarya</taxon>
        <taxon>Ascomycota</taxon>
        <taxon>Pezizomycotina</taxon>
        <taxon>Dothideomycetes</taxon>
        <taxon>Pleosporomycetidae</taxon>
        <taxon>Pleosporales</taxon>
        <taxon>Lindgomycetaceae</taxon>
        <taxon>Lindgomyces</taxon>
    </lineage>
</organism>
<proteinExistence type="predicted"/>
<reference evidence="1" key="1">
    <citation type="journal article" date="2020" name="Stud. Mycol.">
        <title>101 Dothideomycetes genomes: a test case for predicting lifestyles and emergence of pathogens.</title>
        <authorList>
            <person name="Haridas S."/>
            <person name="Albert R."/>
            <person name="Binder M."/>
            <person name="Bloem J."/>
            <person name="Labutti K."/>
            <person name="Salamov A."/>
            <person name="Andreopoulos B."/>
            <person name="Baker S."/>
            <person name="Barry K."/>
            <person name="Bills G."/>
            <person name="Bluhm B."/>
            <person name="Cannon C."/>
            <person name="Castanera R."/>
            <person name="Culley D."/>
            <person name="Daum C."/>
            <person name="Ezra D."/>
            <person name="Gonzalez J."/>
            <person name="Henrissat B."/>
            <person name="Kuo A."/>
            <person name="Liang C."/>
            <person name="Lipzen A."/>
            <person name="Lutzoni F."/>
            <person name="Magnuson J."/>
            <person name="Mondo S."/>
            <person name="Nolan M."/>
            <person name="Ohm R."/>
            <person name="Pangilinan J."/>
            <person name="Park H.-J."/>
            <person name="Ramirez L."/>
            <person name="Alfaro M."/>
            <person name="Sun H."/>
            <person name="Tritt A."/>
            <person name="Yoshinaga Y."/>
            <person name="Zwiers L.-H."/>
            <person name="Turgeon B."/>
            <person name="Goodwin S."/>
            <person name="Spatafora J."/>
            <person name="Crous P."/>
            <person name="Grigoriev I."/>
        </authorList>
    </citation>
    <scope>NUCLEOTIDE SEQUENCE</scope>
    <source>
        <strain evidence="1">ATCC 200398</strain>
    </source>
</reference>
<keyword evidence="2" id="KW-1185">Reference proteome</keyword>
<dbReference type="EMBL" id="MU003532">
    <property type="protein sequence ID" value="KAF2465043.1"/>
    <property type="molecule type" value="Genomic_DNA"/>
</dbReference>
<gene>
    <name evidence="1" type="ORF">BDR25DRAFT_380106</name>
</gene>
<comment type="caution">
    <text evidence="1">The sequence shown here is derived from an EMBL/GenBank/DDBJ whole genome shotgun (WGS) entry which is preliminary data.</text>
</comment>
<protein>
    <submittedName>
        <fullName evidence="1">Uncharacterized protein</fullName>
    </submittedName>
</protein>
<accession>A0ACB6QDJ4</accession>
<evidence type="ECO:0000313" key="2">
    <source>
        <dbReference type="Proteomes" id="UP000799755"/>
    </source>
</evidence>
<dbReference type="Proteomes" id="UP000799755">
    <property type="component" value="Unassembled WGS sequence"/>
</dbReference>
<name>A0ACB6QDJ4_9PLEO</name>